<dbReference type="GO" id="GO:0000028">
    <property type="term" value="P:ribosomal small subunit assembly"/>
    <property type="evidence" value="ECO:0007669"/>
    <property type="project" value="TreeGrafter"/>
</dbReference>
<dbReference type="InterPro" id="IPR015946">
    <property type="entry name" value="KH_dom-like_a/b"/>
</dbReference>
<dbReference type="FunFam" id="3.30.300.20:FF:000003">
    <property type="entry name" value="GTPase Era"/>
    <property type="match status" value="1"/>
</dbReference>
<dbReference type="InterPro" id="IPR027417">
    <property type="entry name" value="P-loop_NTPase"/>
</dbReference>
<sequence>MFKSGFISIIGRPNAGKSTLFNTIIGDKISIITDKPQTTRNKITGIRNFPNAQLIFLDTPGMHKPKTAMNRAMVQTTRETINSVDVLLMLIEANTDVHPHDLFLIESLLQVKTPVFLVINKIDLIEKKILLPLIDKFRNLYDYREIFPISALKGEGIDDLLNALIASLPEGPKYYPDDIITDATERFIAAEFIREKITLFTKQEVPYSTAVEVDLFKEDDEKNLILINATINVEKDSQKAIMIGKKGTMLKKIGTHSRLEMEKLFGAKVYLELFVKVKKEWTSSDKMLEEFGLLKR</sequence>
<keyword evidence="2" id="KW-0547">Nucleotide-binding</keyword>
<evidence type="ECO:0000259" key="5">
    <source>
        <dbReference type="PROSITE" id="PS50823"/>
    </source>
</evidence>
<dbReference type="EMBL" id="LNQE01000899">
    <property type="protein sequence ID" value="KUG23542.1"/>
    <property type="molecule type" value="Genomic_DNA"/>
</dbReference>
<dbReference type="InterPro" id="IPR030388">
    <property type="entry name" value="G_ERA_dom"/>
</dbReference>
<evidence type="ECO:0000256" key="2">
    <source>
        <dbReference type="ARBA" id="ARBA00022741"/>
    </source>
</evidence>
<dbReference type="PROSITE" id="PS50823">
    <property type="entry name" value="KH_TYPE_2"/>
    <property type="match status" value="1"/>
</dbReference>
<dbReference type="GO" id="GO:0043024">
    <property type="term" value="F:ribosomal small subunit binding"/>
    <property type="evidence" value="ECO:0007669"/>
    <property type="project" value="TreeGrafter"/>
</dbReference>
<comment type="similarity">
    <text evidence="1">Belongs to the TRAFAC class TrmE-Era-EngA-EngB-Septin-like GTPase superfamily. Era GTPase family.</text>
</comment>
<accession>A0A0W8FRN9</accession>
<name>A0A0W8FRN9_9ZZZZ</name>
<protein>
    <submittedName>
        <fullName evidence="7">Gtp-binding protein era</fullName>
    </submittedName>
</protein>
<dbReference type="PANTHER" id="PTHR42698">
    <property type="entry name" value="GTPASE ERA"/>
    <property type="match status" value="1"/>
</dbReference>
<dbReference type="Gene3D" id="3.40.50.300">
    <property type="entry name" value="P-loop containing nucleotide triphosphate hydrolases"/>
    <property type="match status" value="1"/>
</dbReference>
<gene>
    <name evidence="7" type="ORF">ASZ90_006648</name>
</gene>
<keyword evidence="4" id="KW-0342">GTP-binding</keyword>
<dbReference type="InterPro" id="IPR009019">
    <property type="entry name" value="KH_sf_prok-type"/>
</dbReference>
<dbReference type="InterPro" id="IPR006073">
    <property type="entry name" value="GTP-bd"/>
</dbReference>
<dbReference type="PROSITE" id="PS51713">
    <property type="entry name" value="G_ERA"/>
    <property type="match status" value="1"/>
</dbReference>
<dbReference type="NCBIfam" id="TIGR00436">
    <property type="entry name" value="era"/>
    <property type="match status" value="1"/>
</dbReference>
<proteinExistence type="inferred from homology"/>
<dbReference type="CDD" id="cd22534">
    <property type="entry name" value="KH-II_Era"/>
    <property type="match status" value="1"/>
</dbReference>
<dbReference type="SUPFAM" id="SSF54814">
    <property type="entry name" value="Prokaryotic type KH domain (KH-domain type II)"/>
    <property type="match status" value="1"/>
</dbReference>
<dbReference type="NCBIfam" id="TIGR00231">
    <property type="entry name" value="small_GTP"/>
    <property type="match status" value="1"/>
</dbReference>
<dbReference type="InterPro" id="IPR004044">
    <property type="entry name" value="KH_dom_type_2"/>
</dbReference>
<keyword evidence="3" id="KW-0694">RNA-binding</keyword>
<dbReference type="Pfam" id="PF01926">
    <property type="entry name" value="MMR_HSR1"/>
    <property type="match status" value="1"/>
</dbReference>
<dbReference type="GO" id="GO:0005525">
    <property type="term" value="F:GTP binding"/>
    <property type="evidence" value="ECO:0007669"/>
    <property type="project" value="UniProtKB-KW"/>
</dbReference>
<feature type="domain" description="Era-type G" evidence="6">
    <location>
        <begin position="3"/>
        <end position="170"/>
    </location>
</feature>
<evidence type="ECO:0000256" key="3">
    <source>
        <dbReference type="ARBA" id="ARBA00022884"/>
    </source>
</evidence>
<dbReference type="Pfam" id="PF07650">
    <property type="entry name" value="KH_2"/>
    <property type="match status" value="1"/>
</dbReference>
<evidence type="ECO:0000256" key="1">
    <source>
        <dbReference type="ARBA" id="ARBA00007921"/>
    </source>
</evidence>
<comment type="caution">
    <text evidence="7">The sequence shown here is derived from an EMBL/GenBank/DDBJ whole genome shotgun (WGS) entry which is preliminary data.</text>
</comment>
<evidence type="ECO:0000256" key="4">
    <source>
        <dbReference type="ARBA" id="ARBA00023134"/>
    </source>
</evidence>
<evidence type="ECO:0000313" key="7">
    <source>
        <dbReference type="EMBL" id="KUG23542.1"/>
    </source>
</evidence>
<feature type="domain" description="KH type-2" evidence="5">
    <location>
        <begin position="201"/>
        <end position="279"/>
    </location>
</feature>
<dbReference type="GO" id="GO:0019843">
    <property type="term" value="F:rRNA binding"/>
    <property type="evidence" value="ECO:0007669"/>
    <property type="project" value="TreeGrafter"/>
</dbReference>
<dbReference type="GO" id="GO:0005829">
    <property type="term" value="C:cytosol"/>
    <property type="evidence" value="ECO:0007669"/>
    <property type="project" value="TreeGrafter"/>
</dbReference>
<dbReference type="NCBIfam" id="NF000908">
    <property type="entry name" value="PRK00089.1"/>
    <property type="match status" value="1"/>
</dbReference>
<reference evidence="7" key="1">
    <citation type="journal article" date="2015" name="Proc. Natl. Acad. Sci. U.S.A.">
        <title>Networks of energetic and metabolic interactions define dynamics in microbial communities.</title>
        <authorList>
            <person name="Embree M."/>
            <person name="Liu J.K."/>
            <person name="Al-Bassam M.M."/>
            <person name="Zengler K."/>
        </authorList>
    </citation>
    <scope>NUCLEOTIDE SEQUENCE</scope>
</reference>
<dbReference type="PANTHER" id="PTHR42698:SF1">
    <property type="entry name" value="GTPASE ERA, MITOCHONDRIAL"/>
    <property type="match status" value="1"/>
</dbReference>
<dbReference type="HAMAP" id="MF_00367">
    <property type="entry name" value="GTPase_Era"/>
    <property type="match status" value="1"/>
</dbReference>
<evidence type="ECO:0000259" key="6">
    <source>
        <dbReference type="PROSITE" id="PS51713"/>
    </source>
</evidence>
<organism evidence="7">
    <name type="scientific">hydrocarbon metagenome</name>
    <dbReference type="NCBI Taxonomy" id="938273"/>
    <lineage>
        <taxon>unclassified sequences</taxon>
        <taxon>metagenomes</taxon>
        <taxon>ecological metagenomes</taxon>
    </lineage>
</organism>
<dbReference type="InterPro" id="IPR005662">
    <property type="entry name" value="GTPase_Era-like"/>
</dbReference>
<dbReference type="SUPFAM" id="SSF52540">
    <property type="entry name" value="P-loop containing nucleoside triphosphate hydrolases"/>
    <property type="match status" value="1"/>
</dbReference>
<dbReference type="FunFam" id="3.40.50.300:FF:000094">
    <property type="entry name" value="GTPase Era"/>
    <property type="match status" value="1"/>
</dbReference>
<dbReference type="AlphaFoldDB" id="A0A0W8FRN9"/>
<dbReference type="CDD" id="cd04163">
    <property type="entry name" value="Era"/>
    <property type="match status" value="1"/>
</dbReference>
<dbReference type="InterPro" id="IPR005225">
    <property type="entry name" value="Small_GTP-bd"/>
</dbReference>
<dbReference type="Gene3D" id="3.30.300.20">
    <property type="match status" value="1"/>
</dbReference>